<dbReference type="RefSeq" id="WP_254740711.1">
    <property type="nucleotide sequence ID" value="NZ_JANCLU010000007.1"/>
</dbReference>
<dbReference type="InterPro" id="IPR052037">
    <property type="entry name" value="LPS_export_LptA"/>
</dbReference>
<reference evidence="5 6" key="1">
    <citation type="submission" date="2022-07" db="EMBL/GenBank/DDBJ databases">
        <authorList>
            <person name="Li W.-J."/>
            <person name="Deng Q.-Q."/>
        </authorList>
    </citation>
    <scope>NUCLEOTIDE SEQUENCE [LARGE SCALE GENOMIC DNA]</scope>
    <source>
        <strain evidence="5 6">SYSU M60028</strain>
    </source>
</reference>
<evidence type="ECO:0000313" key="6">
    <source>
        <dbReference type="Proteomes" id="UP001205890"/>
    </source>
</evidence>
<protein>
    <submittedName>
        <fullName evidence="5">Organic solvent tolerance protein OstA</fullName>
    </submittedName>
</protein>
<dbReference type="PANTHER" id="PTHR36504">
    <property type="entry name" value="LIPOPOLYSACCHARIDE EXPORT SYSTEM PROTEIN LPTA"/>
    <property type="match status" value="1"/>
</dbReference>
<keyword evidence="1 3" id="KW-0732">Signal</keyword>
<evidence type="ECO:0000256" key="3">
    <source>
        <dbReference type="SAM" id="SignalP"/>
    </source>
</evidence>
<dbReference type="Pfam" id="PF03968">
    <property type="entry name" value="LptD_N"/>
    <property type="match status" value="1"/>
</dbReference>
<organism evidence="5 6">
    <name type="scientific">Alsobacter ponti</name>
    <dbReference type="NCBI Taxonomy" id="2962936"/>
    <lineage>
        <taxon>Bacteria</taxon>
        <taxon>Pseudomonadati</taxon>
        <taxon>Pseudomonadota</taxon>
        <taxon>Alphaproteobacteria</taxon>
        <taxon>Hyphomicrobiales</taxon>
        <taxon>Alsobacteraceae</taxon>
        <taxon>Alsobacter</taxon>
    </lineage>
</organism>
<name>A0ABT1LAV4_9HYPH</name>
<evidence type="ECO:0000313" key="5">
    <source>
        <dbReference type="EMBL" id="MCP8938602.1"/>
    </source>
</evidence>
<dbReference type="InterPro" id="IPR005653">
    <property type="entry name" value="OstA-like_N"/>
</dbReference>
<dbReference type="Gene3D" id="2.60.450.10">
    <property type="entry name" value="Lipopolysaccharide (LPS) transport protein A like domain"/>
    <property type="match status" value="1"/>
</dbReference>
<feature type="signal peptide" evidence="3">
    <location>
        <begin position="1"/>
        <end position="19"/>
    </location>
</feature>
<dbReference type="PANTHER" id="PTHR36504:SF1">
    <property type="entry name" value="LIPOPOLYSACCHARIDE EXPORT SYSTEM PROTEIN LPTA"/>
    <property type="match status" value="1"/>
</dbReference>
<feature type="compositionally biased region" description="Basic and acidic residues" evidence="2">
    <location>
        <begin position="94"/>
        <end position="103"/>
    </location>
</feature>
<feature type="domain" description="Organic solvent tolerance-like N-terminal" evidence="4">
    <location>
        <begin position="39"/>
        <end position="164"/>
    </location>
</feature>
<feature type="region of interest" description="Disordered" evidence="2">
    <location>
        <begin position="84"/>
        <end position="103"/>
    </location>
</feature>
<dbReference type="EMBL" id="JANCLU010000007">
    <property type="protein sequence ID" value="MCP8938602.1"/>
    <property type="molecule type" value="Genomic_DNA"/>
</dbReference>
<evidence type="ECO:0000256" key="2">
    <source>
        <dbReference type="SAM" id="MobiDB-lite"/>
    </source>
</evidence>
<feature type="chain" id="PRO_5045995726" evidence="3">
    <location>
        <begin position="20"/>
        <end position="206"/>
    </location>
</feature>
<comment type="caution">
    <text evidence="5">The sequence shown here is derived from an EMBL/GenBank/DDBJ whole genome shotgun (WGS) entry which is preliminary data.</text>
</comment>
<accession>A0ABT1LAV4</accession>
<dbReference type="Proteomes" id="UP001205890">
    <property type="component" value="Unassembled WGS sequence"/>
</dbReference>
<sequence length="206" mass="21370">MKRLVPLLVALLAVSPVAAQQKRGSGVPAFGPSSKAPIQIDADKLEVFSKDNKAVYSGNVVAVQGETTIKAATMTIFYDRNSETAAQPAGGGDAKPEGKSEGTTLRRVEAKGGVTVLSKDQVATGDEGVFDRGANKIILTGNVALSQGENVTKGERLVYDTDSGVAQIESSPRGGRVRGLFVTGDEEKKGKPAPAKPAAPPQKPKT</sequence>
<keyword evidence="6" id="KW-1185">Reference proteome</keyword>
<evidence type="ECO:0000259" key="4">
    <source>
        <dbReference type="Pfam" id="PF03968"/>
    </source>
</evidence>
<feature type="region of interest" description="Disordered" evidence="2">
    <location>
        <begin position="166"/>
        <end position="206"/>
    </location>
</feature>
<feature type="compositionally biased region" description="Pro residues" evidence="2">
    <location>
        <begin position="194"/>
        <end position="206"/>
    </location>
</feature>
<proteinExistence type="predicted"/>
<evidence type="ECO:0000256" key="1">
    <source>
        <dbReference type="ARBA" id="ARBA00022729"/>
    </source>
</evidence>
<gene>
    <name evidence="5" type="ORF">NK718_08760</name>
</gene>